<evidence type="ECO:0000256" key="4">
    <source>
        <dbReference type="ARBA" id="ARBA00022833"/>
    </source>
</evidence>
<feature type="region of interest" description="Disordered" evidence="6">
    <location>
        <begin position="155"/>
        <end position="188"/>
    </location>
</feature>
<dbReference type="Proteomes" id="UP000717328">
    <property type="component" value="Unassembled WGS sequence"/>
</dbReference>
<evidence type="ECO:0008006" key="9">
    <source>
        <dbReference type="Google" id="ProtNLM"/>
    </source>
</evidence>
<keyword evidence="8" id="KW-1185">Reference proteome</keyword>
<dbReference type="GO" id="GO:0005739">
    <property type="term" value="C:mitochondrion"/>
    <property type="evidence" value="ECO:0007669"/>
    <property type="project" value="UniProtKB-SubCell"/>
</dbReference>
<dbReference type="PANTHER" id="PTHR11085:SF9">
    <property type="entry name" value="NAD-DEPENDENT PROTEIN DEACETYLASE SIRTUIN-1"/>
    <property type="match status" value="1"/>
</dbReference>
<reference evidence="7" key="1">
    <citation type="submission" date="2021-02" db="EMBL/GenBank/DDBJ databases">
        <authorList>
            <person name="Nieuwenhuis M."/>
            <person name="Van De Peppel L.J.J."/>
        </authorList>
    </citation>
    <scope>NUCLEOTIDE SEQUENCE</scope>
    <source>
        <strain evidence="7">D49</strain>
    </source>
</reference>
<evidence type="ECO:0000256" key="1">
    <source>
        <dbReference type="ARBA" id="ARBA00004173"/>
    </source>
</evidence>
<comment type="caution">
    <text evidence="7">The sequence shown here is derived from an EMBL/GenBank/DDBJ whole genome shotgun (WGS) entry which is preliminary data.</text>
</comment>
<dbReference type="InterPro" id="IPR029035">
    <property type="entry name" value="DHS-like_NAD/FAD-binding_dom"/>
</dbReference>
<protein>
    <recommendedName>
        <fullName evidence="9">Deacetylase sirtuin-type domain-containing protein</fullName>
    </recommendedName>
</protein>
<gene>
    <name evidence="7" type="ORF">H0H81_011914</name>
</gene>
<feature type="region of interest" description="Disordered" evidence="6">
    <location>
        <begin position="55"/>
        <end position="76"/>
    </location>
</feature>
<organism evidence="7 8">
    <name type="scientific">Sphagnurus paluster</name>
    <dbReference type="NCBI Taxonomy" id="117069"/>
    <lineage>
        <taxon>Eukaryota</taxon>
        <taxon>Fungi</taxon>
        <taxon>Dikarya</taxon>
        <taxon>Basidiomycota</taxon>
        <taxon>Agaricomycotina</taxon>
        <taxon>Agaricomycetes</taxon>
        <taxon>Agaricomycetidae</taxon>
        <taxon>Agaricales</taxon>
        <taxon>Tricholomatineae</taxon>
        <taxon>Lyophyllaceae</taxon>
        <taxon>Sphagnurus</taxon>
    </lineage>
</organism>
<dbReference type="InterPro" id="IPR003000">
    <property type="entry name" value="Sirtuin"/>
</dbReference>
<comment type="subcellular location">
    <subcellularLocation>
        <location evidence="1">Mitochondrion</location>
    </subcellularLocation>
</comment>
<keyword evidence="3" id="KW-0479">Metal-binding</keyword>
<dbReference type="OrthoDB" id="420264at2759"/>
<feature type="compositionally biased region" description="Basic residues" evidence="6">
    <location>
        <begin position="157"/>
        <end position="167"/>
    </location>
</feature>
<accession>A0A9P7FYA0</accession>
<evidence type="ECO:0000256" key="3">
    <source>
        <dbReference type="ARBA" id="ARBA00022723"/>
    </source>
</evidence>
<keyword evidence="4" id="KW-0862">Zinc</keyword>
<keyword evidence="2" id="KW-0808">Transferase</keyword>
<evidence type="ECO:0000313" key="7">
    <source>
        <dbReference type="EMBL" id="KAG5638568.1"/>
    </source>
</evidence>
<dbReference type="GO" id="GO:0005634">
    <property type="term" value="C:nucleus"/>
    <property type="evidence" value="ECO:0007669"/>
    <property type="project" value="TreeGrafter"/>
</dbReference>
<dbReference type="Gene3D" id="3.40.50.1220">
    <property type="entry name" value="TPP-binding domain"/>
    <property type="match status" value="1"/>
</dbReference>
<dbReference type="GO" id="GO:0046872">
    <property type="term" value="F:metal ion binding"/>
    <property type="evidence" value="ECO:0007669"/>
    <property type="project" value="UniProtKB-KW"/>
</dbReference>
<dbReference type="SUPFAM" id="SSF52467">
    <property type="entry name" value="DHS-like NAD/FAD-binding domain"/>
    <property type="match status" value="1"/>
</dbReference>
<name>A0A9P7FYA0_9AGAR</name>
<dbReference type="Pfam" id="PF02146">
    <property type="entry name" value="SIR2"/>
    <property type="match status" value="1"/>
</dbReference>
<sequence length="357" mass="39659">MDSVHDRENFETKGYQPPTDNDILVLQVRAFLEAAEDVDIDMDTLEDLMQVIESENSPDLDPVGGAESESEDCRTVEDAVDGENGWTRDGDSDFEVDSDVLYKLDDEGVSCGIPDFRSRDGLYASLKDRGQYDLDDPQQIQRVALCTTCNPVGPSIKSKKKRGKKKSKGEWDSNDEDESDGPAYPPGIMKPDITFFGEKLTDEFDQSLAEDREHVDLLLIIGTSLKIVLLGNADEIVQYLCAGLGWDLPVPNPNPRLEQAKEEQEANPIPPPQRVGESHVWLFPGAEGGRWLQELERELQLSAVPTPQWLSPSPLVIDSGNSTPAPAERKRERGDGDVENKAEERALKKVRAGRRAK</sequence>
<evidence type="ECO:0000256" key="2">
    <source>
        <dbReference type="ARBA" id="ARBA00022679"/>
    </source>
</evidence>
<dbReference type="EMBL" id="JABCKI010005756">
    <property type="protein sequence ID" value="KAG5638568.1"/>
    <property type="molecule type" value="Genomic_DNA"/>
</dbReference>
<keyword evidence="5" id="KW-0496">Mitochondrion</keyword>
<dbReference type="GO" id="GO:0070403">
    <property type="term" value="F:NAD+ binding"/>
    <property type="evidence" value="ECO:0007669"/>
    <property type="project" value="InterPro"/>
</dbReference>
<dbReference type="PANTHER" id="PTHR11085">
    <property type="entry name" value="NAD-DEPENDENT PROTEIN DEACYLASE SIRTUIN-5, MITOCHONDRIAL-RELATED"/>
    <property type="match status" value="1"/>
</dbReference>
<evidence type="ECO:0000256" key="6">
    <source>
        <dbReference type="SAM" id="MobiDB-lite"/>
    </source>
</evidence>
<feature type="region of interest" description="Disordered" evidence="6">
    <location>
        <begin position="309"/>
        <end position="357"/>
    </location>
</feature>
<evidence type="ECO:0000256" key="5">
    <source>
        <dbReference type="ARBA" id="ARBA00023128"/>
    </source>
</evidence>
<dbReference type="InterPro" id="IPR050134">
    <property type="entry name" value="NAD-dep_sirtuin_deacylases"/>
</dbReference>
<dbReference type="GO" id="GO:0046970">
    <property type="term" value="F:histone H4K16 deacetylase activity, NAD-dependent"/>
    <property type="evidence" value="ECO:0007669"/>
    <property type="project" value="TreeGrafter"/>
</dbReference>
<dbReference type="Gene3D" id="3.30.1600.10">
    <property type="entry name" value="SIR2/SIRT2 'Small Domain"/>
    <property type="match status" value="2"/>
</dbReference>
<reference evidence="7" key="2">
    <citation type="submission" date="2021-10" db="EMBL/GenBank/DDBJ databases">
        <title>Phylogenomics reveals ancestral predisposition of the termite-cultivated fungus Termitomyces towards a domesticated lifestyle.</title>
        <authorList>
            <person name="Auxier B."/>
            <person name="Grum-Grzhimaylo A."/>
            <person name="Cardenas M.E."/>
            <person name="Lodge J.D."/>
            <person name="Laessoe T."/>
            <person name="Pedersen O."/>
            <person name="Smith M.E."/>
            <person name="Kuyper T.W."/>
            <person name="Franco-Molano E.A."/>
            <person name="Baroni T.J."/>
            <person name="Aanen D.K."/>
        </authorList>
    </citation>
    <scope>NUCLEOTIDE SEQUENCE</scope>
    <source>
        <strain evidence="7">D49</strain>
    </source>
</reference>
<dbReference type="AlphaFoldDB" id="A0A9P7FYA0"/>
<proteinExistence type="predicted"/>
<dbReference type="InterPro" id="IPR026591">
    <property type="entry name" value="Sirtuin_cat_small_dom_sf"/>
</dbReference>
<feature type="compositionally biased region" description="Basic residues" evidence="6">
    <location>
        <begin position="348"/>
        <end position="357"/>
    </location>
</feature>
<feature type="compositionally biased region" description="Basic and acidic residues" evidence="6">
    <location>
        <begin position="327"/>
        <end position="347"/>
    </location>
</feature>
<evidence type="ECO:0000313" key="8">
    <source>
        <dbReference type="Proteomes" id="UP000717328"/>
    </source>
</evidence>